<proteinExistence type="predicted"/>
<protein>
    <submittedName>
        <fullName evidence="1">Uncharacterized protein</fullName>
    </submittedName>
</protein>
<dbReference type="Proteomes" id="UP000603463">
    <property type="component" value="Unassembled WGS sequence"/>
</dbReference>
<dbReference type="EMBL" id="WUXR01000012">
    <property type="protein sequence ID" value="MBM4567408.1"/>
    <property type="molecule type" value="Genomic_DNA"/>
</dbReference>
<sequence>MTDPLEHWWRWPVMVERHAGEGADGPVFDPPVVVAGRISAKRKKVLAPDGAEVISEARVAMPAATPLIPPGSRVTLPDPFGGRTAEVLAEQLHHDGAGLTPNFYSIDLT</sequence>
<dbReference type="AlphaFoldDB" id="A0A9Q2Y0C7"/>
<dbReference type="Proteomes" id="UP000808906">
    <property type="component" value="Unassembled WGS sequence"/>
</dbReference>
<accession>A0A9Q2Y0C7</accession>
<reference evidence="2" key="2">
    <citation type="journal article" date="2020" name="Environ. Microbiol.">
        <title>The novel and transferable erm(51) gene confers Macrolides, Lincosamides, and Streptogramins B (MLSB) resistance to clonal Rhodococcus equi in the environment.</title>
        <authorList>
            <person name="Huber L."/>
            <person name="Giguere S."/>
            <person name="Slovis N.M."/>
            <person name="Alvarez-Narvaez S."/>
            <person name="Hart K.A."/>
            <person name="Greiter M."/>
            <person name="Morris E.R.A."/>
            <person name="Cohen N.D."/>
        </authorList>
    </citation>
    <scope>NUCLEOTIDE SEQUENCE</scope>
    <source>
        <strain evidence="2">Lh_116_1</strain>
    </source>
</reference>
<evidence type="ECO:0000313" key="2">
    <source>
        <dbReference type="EMBL" id="NKT78129.1"/>
    </source>
</evidence>
<dbReference type="RefSeq" id="WP_084846527.1">
    <property type="nucleotide sequence ID" value="NZ_JAJNNF010000048.1"/>
</dbReference>
<evidence type="ECO:0000313" key="3">
    <source>
        <dbReference type="Proteomes" id="UP000808906"/>
    </source>
</evidence>
<organism evidence="1 3">
    <name type="scientific">Rhodococcus hoagii</name>
    <name type="common">Corynebacterium equii</name>
    <dbReference type="NCBI Taxonomy" id="43767"/>
    <lineage>
        <taxon>Bacteria</taxon>
        <taxon>Bacillati</taxon>
        <taxon>Actinomycetota</taxon>
        <taxon>Actinomycetes</taxon>
        <taxon>Mycobacteriales</taxon>
        <taxon>Nocardiaceae</taxon>
        <taxon>Prescottella</taxon>
    </lineage>
</organism>
<dbReference type="EMBL" id="WVBC01000030">
    <property type="protein sequence ID" value="NKT78129.1"/>
    <property type="molecule type" value="Genomic_DNA"/>
</dbReference>
<name>A0A9Q2Y0C7_RHOHA</name>
<reference evidence="1" key="1">
    <citation type="submission" date="2019-11" db="EMBL/GenBank/DDBJ databases">
        <title>Spread of Macrolides and rifampicin resistant Rhodococcus equi in clinical isolates in the USA.</title>
        <authorList>
            <person name="Alvarez-Narvaez S."/>
            <person name="Huber L."/>
            <person name="Cohen N.D."/>
            <person name="Slovis N."/>
            <person name="Greiter M."/>
            <person name="Giguere S."/>
            <person name="Hart K."/>
        </authorList>
    </citation>
    <scope>NUCLEOTIDE SEQUENCE</scope>
    <source>
        <strain evidence="1">Lh_17</strain>
    </source>
</reference>
<comment type="caution">
    <text evidence="1">The sequence shown here is derived from an EMBL/GenBank/DDBJ whole genome shotgun (WGS) entry which is preliminary data.</text>
</comment>
<evidence type="ECO:0000313" key="1">
    <source>
        <dbReference type="EMBL" id="MBM4567408.1"/>
    </source>
</evidence>
<gene>
    <name evidence="1" type="ORF">GS441_18885</name>
    <name evidence="2" type="ORF">GS882_08435</name>
</gene>